<dbReference type="Proteomes" id="UP000193689">
    <property type="component" value="Unassembled WGS sequence"/>
</dbReference>
<keyword evidence="3" id="KW-1185">Reference proteome</keyword>
<evidence type="ECO:0000313" key="3">
    <source>
        <dbReference type="Proteomes" id="UP000193689"/>
    </source>
</evidence>
<reference evidence="2 3" key="1">
    <citation type="submission" date="2016-07" db="EMBL/GenBank/DDBJ databases">
        <title>Pervasive Adenine N6-methylation of Active Genes in Fungi.</title>
        <authorList>
            <consortium name="DOE Joint Genome Institute"/>
            <person name="Mondo S.J."/>
            <person name="Dannebaum R.O."/>
            <person name="Kuo R.C."/>
            <person name="Labutti K."/>
            <person name="Haridas S."/>
            <person name="Kuo A."/>
            <person name="Salamov A."/>
            <person name="Ahrendt S.R."/>
            <person name="Lipzen A."/>
            <person name="Sullivan W."/>
            <person name="Andreopoulos W.B."/>
            <person name="Clum A."/>
            <person name="Lindquist E."/>
            <person name="Daum C."/>
            <person name="Ramamoorthy G.K."/>
            <person name="Gryganskyi A."/>
            <person name="Culley D."/>
            <person name="Magnuson J.K."/>
            <person name="James T.Y."/>
            <person name="O'Malley M.A."/>
            <person name="Stajich J.E."/>
            <person name="Spatafora J.W."/>
            <person name="Visel A."/>
            <person name="Grigoriev I.V."/>
        </authorList>
    </citation>
    <scope>NUCLEOTIDE SEQUENCE [LARGE SCALE GENOMIC DNA]</scope>
    <source>
        <strain evidence="2 3">CBS 129021</strain>
    </source>
</reference>
<gene>
    <name evidence="2" type="ORF">BCR38DRAFT_491063</name>
</gene>
<dbReference type="InParanoid" id="A0A1Y2D934"/>
<dbReference type="EMBL" id="MCFJ01000026">
    <property type="protein sequence ID" value="ORY55717.1"/>
    <property type="molecule type" value="Genomic_DNA"/>
</dbReference>
<dbReference type="AlphaFoldDB" id="A0A1Y2D934"/>
<accession>A0A1Y2D934</accession>
<keyword evidence="1" id="KW-0732">Signal</keyword>
<comment type="caution">
    <text evidence="2">The sequence shown here is derived from an EMBL/GenBank/DDBJ whole genome shotgun (WGS) entry which is preliminary data.</text>
</comment>
<dbReference type="STRING" id="1141098.A0A1Y2D934"/>
<dbReference type="RefSeq" id="XP_040709775.1">
    <property type="nucleotide sequence ID" value="XM_040864610.1"/>
</dbReference>
<feature type="signal peptide" evidence="1">
    <location>
        <begin position="1"/>
        <end position="21"/>
    </location>
</feature>
<evidence type="ECO:0000313" key="2">
    <source>
        <dbReference type="EMBL" id="ORY55717.1"/>
    </source>
</evidence>
<proteinExistence type="predicted"/>
<name>A0A1Y2D934_9PEZI</name>
<evidence type="ECO:0000256" key="1">
    <source>
        <dbReference type="SAM" id="SignalP"/>
    </source>
</evidence>
<feature type="chain" id="PRO_5013367874" evidence="1">
    <location>
        <begin position="22"/>
        <end position="224"/>
    </location>
</feature>
<dbReference type="OrthoDB" id="5203190at2759"/>
<protein>
    <submittedName>
        <fullName evidence="2">Uncharacterized protein</fullName>
    </submittedName>
</protein>
<sequence length="224" mass="24619">MIRQILYGLVACLSLSRIAAADCSTLKIDDFAQYSNSVNSLGGYTDDDGSMASISVSGTSLILTPVPPADGRLSPSYYYENLPCVQSVTEAYKAIKFTMKAPAPGSNFTLEIQTRASCSATAFQSDWQVVRDLTGQAQTVIVPLGGWLGANTNLNAITGFNWATWTSPTQSNGEEDWQLGGIDDYCLVDYLFACYHHGLYHKIYQPFNFHFDANNKHSKVNHHH</sequence>
<dbReference type="GeneID" id="63780822"/>
<organism evidence="2 3">
    <name type="scientific">Pseudomassariella vexata</name>
    <dbReference type="NCBI Taxonomy" id="1141098"/>
    <lineage>
        <taxon>Eukaryota</taxon>
        <taxon>Fungi</taxon>
        <taxon>Dikarya</taxon>
        <taxon>Ascomycota</taxon>
        <taxon>Pezizomycotina</taxon>
        <taxon>Sordariomycetes</taxon>
        <taxon>Xylariomycetidae</taxon>
        <taxon>Amphisphaeriales</taxon>
        <taxon>Pseudomassariaceae</taxon>
        <taxon>Pseudomassariella</taxon>
    </lineage>
</organism>